<comment type="subunit">
    <text evidence="3">Monomer.</text>
</comment>
<comment type="pathway">
    <text evidence="3">Quinol/quinone metabolism; menaquinone biosynthesis.</text>
</comment>
<evidence type="ECO:0000313" key="5">
    <source>
        <dbReference type="EMBL" id="MCH4295206.1"/>
    </source>
</evidence>
<dbReference type="EC" id="4.2.99.20" evidence="3"/>
<dbReference type="RefSeq" id="WP_240591452.1">
    <property type="nucleotide sequence ID" value="NZ_JAKUDL010000004.1"/>
</dbReference>
<dbReference type="HAMAP" id="MF_01660">
    <property type="entry name" value="MenH"/>
    <property type="match status" value="1"/>
</dbReference>
<keyword evidence="6" id="KW-1185">Reference proteome</keyword>
<accession>A0AAJ1F0H7</accession>
<dbReference type="InterPro" id="IPR029058">
    <property type="entry name" value="AB_hydrolase_fold"/>
</dbReference>
<dbReference type="Pfam" id="PF00561">
    <property type="entry name" value="Abhydrolase_1"/>
    <property type="match status" value="1"/>
</dbReference>
<comment type="catalytic activity">
    <reaction evidence="3">
        <text>5-enolpyruvoyl-6-hydroxy-2-succinyl-cyclohex-3-ene-1-carboxylate = (1R,6R)-6-hydroxy-2-succinyl-cyclohexa-2,4-diene-1-carboxylate + pyruvate</text>
        <dbReference type="Rhea" id="RHEA:25597"/>
        <dbReference type="ChEBI" id="CHEBI:15361"/>
        <dbReference type="ChEBI" id="CHEBI:58689"/>
        <dbReference type="ChEBI" id="CHEBI:58818"/>
        <dbReference type="EC" id="4.2.99.20"/>
    </reaction>
</comment>
<dbReference type="Proteomes" id="UP001297581">
    <property type="component" value="Unassembled WGS sequence"/>
</dbReference>
<dbReference type="GO" id="GO:0070205">
    <property type="term" value="F:2-succinyl-6-hydroxy-2,4-cyclohexadiene-1-carboxylate synthase activity"/>
    <property type="evidence" value="ECO:0007669"/>
    <property type="project" value="UniProtKB-UniRule"/>
</dbReference>
<proteinExistence type="inferred from homology"/>
<evidence type="ECO:0000256" key="3">
    <source>
        <dbReference type="HAMAP-Rule" id="MF_01660"/>
    </source>
</evidence>
<dbReference type="InterPro" id="IPR022485">
    <property type="entry name" value="SHCHC_synthase_MenH"/>
</dbReference>
<dbReference type="NCBIfam" id="TIGR03695">
    <property type="entry name" value="menH_SHCHC"/>
    <property type="match status" value="1"/>
</dbReference>
<evidence type="ECO:0000256" key="2">
    <source>
        <dbReference type="ARBA" id="ARBA00023239"/>
    </source>
</evidence>
<reference evidence="5 6" key="1">
    <citation type="submission" date="2022-02" db="EMBL/GenBank/DDBJ databases">
        <title>The genome sequence of Shewanella sp. 3B26.</title>
        <authorList>
            <person name="Du J."/>
        </authorList>
    </citation>
    <scope>NUCLEOTIDE SEQUENCE [LARGE SCALE GENOMIC DNA]</scope>
    <source>
        <strain evidence="5 6">3B26</strain>
    </source>
</reference>
<dbReference type="SUPFAM" id="SSF53474">
    <property type="entry name" value="alpha/beta-Hydrolases"/>
    <property type="match status" value="1"/>
</dbReference>
<comment type="caution">
    <text evidence="5">The sequence shown here is derived from an EMBL/GenBank/DDBJ whole genome shotgun (WGS) entry which is preliminary data.</text>
</comment>
<gene>
    <name evidence="3 5" type="primary">menH</name>
    <name evidence="5" type="ORF">MJ923_12925</name>
</gene>
<protein>
    <recommendedName>
        <fullName evidence="3">Putative 2-succinyl-6-hydroxy-2,4-cyclohexadiene-1-carboxylate synthase</fullName>
        <shortName evidence="3">SHCHC synthase</shortName>
        <ecNumber evidence="3">4.2.99.20</ecNumber>
    </recommendedName>
</protein>
<dbReference type="InterPro" id="IPR000073">
    <property type="entry name" value="AB_hydrolase_1"/>
</dbReference>
<evidence type="ECO:0000313" key="6">
    <source>
        <dbReference type="Proteomes" id="UP001297581"/>
    </source>
</evidence>
<dbReference type="EMBL" id="JAKUDL010000004">
    <property type="protein sequence ID" value="MCH4295206.1"/>
    <property type="molecule type" value="Genomic_DNA"/>
</dbReference>
<dbReference type="Gene3D" id="3.40.50.1820">
    <property type="entry name" value="alpha/beta hydrolase"/>
    <property type="match status" value="1"/>
</dbReference>
<keyword evidence="1 3" id="KW-0474">Menaquinone biosynthesis</keyword>
<dbReference type="GO" id="GO:0009234">
    <property type="term" value="P:menaquinone biosynthetic process"/>
    <property type="evidence" value="ECO:0007669"/>
    <property type="project" value="UniProtKB-UniRule"/>
</dbReference>
<organism evidence="5 6">
    <name type="scientific">Shewanella zhuhaiensis</name>
    <dbReference type="NCBI Taxonomy" id="2919576"/>
    <lineage>
        <taxon>Bacteria</taxon>
        <taxon>Pseudomonadati</taxon>
        <taxon>Pseudomonadota</taxon>
        <taxon>Gammaproteobacteria</taxon>
        <taxon>Alteromonadales</taxon>
        <taxon>Shewanellaceae</taxon>
        <taxon>Shewanella</taxon>
    </lineage>
</organism>
<dbReference type="AlphaFoldDB" id="A0AAJ1F0H7"/>
<dbReference type="PANTHER" id="PTHR42916">
    <property type="entry name" value="2-SUCCINYL-5-ENOLPYRUVYL-6-HYDROXY-3-CYCLOHEXENE-1-CARBOXYLATE SYNTHASE"/>
    <property type="match status" value="1"/>
</dbReference>
<comment type="function">
    <text evidence="3">Catalyzes a proton abstraction reaction that results in 2,5-elimination of pyruvate from 2-succinyl-5-enolpyruvyl-6-hydroxy-3-cyclohexene-1-carboxylate (SEPHCHC) and the formation of 2-succinyl-6-hydroxy-2,4-cyclohexadiene-1-carboxylate (SHCHC).</text>
</comment>
<name>A0AAJ1F0H7_9GAMM</name>
<evidence type="ECO:0000259" key="4">
    <source>
        <dbReference type="Pfam" id="PF00561"/>
    </source>
</evidence>
<comment type="similarity">
    <text evidence="3">Belongs to the AB hydrolase superfamily. MenH family.</text>
</comment>
<comment type="pathway">
    <text evidence="3">Quinol/quinone metabolism; 1,4-dihydroxy-2-naphthoate biosynthesis; 1,4-dihydroxy-2-naphthoate from chorismate: step 3/7.</text>
</comment>
<evidence type="ECO:0000256" key="1">
    <source>
        <dbReference type="ARBA" id="ARBA00022428"/>
    </source>
</evidence>
<sequence length="268" mass="30030">MDAKPLIPTLVLLHGFLGSGRDWDALRQTLGNRLRVLTPDLPGHGLNPLPCSEFNFDGVCNALKRYLTEHEVSQFHLLGYSLGGRLALHLAKRLQAKQGQEGHRSQRLLSLTLESCHPGLADSSARNERLGSDELWAQRLASEPLGQFLDDWYRQGVFAHLDHVSRARLIEKRLQDHPDTQRNQLVTLYRSTSLGRQQDLWQLPAMLSCPVNFIYGEHDSKFAAIARNWQQLAPVHSHSIRGAGHNCHAEQPGVLATLLLDLIDGTQS</sequence>
<dbReference type="PANTHER" id="PTHR42916:SF1">
    <property type="entry name" value="PROTEIN PHYLLO, CHLOROPLASTIC"/>
    <property type="match status" value="1"/>
</dbReference>
<keyword evidence="2 3" id="KW-0456">Lyase</keyword>
<feature type="domain" description="AB hydrolase-1" evidence="4">
    <location>
        <begin position="8"/>
        <end position="250"/>
    </location>
</feature>